<evidence type="ECO:0000256" key="5">
    <source>
        <dbReference type="ARBA" id="ARBA00023080"/>
    </source>
</evidence>
<dbReference type="CDD" id="cd00555">
    <property type="entry name" value="Maf"/>
    <property type="match status" value="1"/>
</dbReference>
<dbReference type="GO" id="GO:0005737">
    <property type="term" value="C:cytoplasm"/>
    <property type="evidence" value="ECO:0007669"/>
    <property type="project" value="UniProtKB-SubCell"/>
</dbReference>
<comment type="catalytic activity">
    <reaction evidence="9">
        <text>dTTP + H2O = dTMP + diphosphate + H(+)</text>
        <dbReference type="Rhea" id="RHEA:28534"/>
        <dbReference type="ChEBI" id="CHEBI:15377"/>
        <dbReference type="ChEBI" id="CHEBI:15378"/>
        <dbReference type="ChEBI" id="CHEBI:33019"/>
        <dbReference type="ChEBI" id="CHEBI:37568"/>
        <dbReference type="ChEBI" id="CHEBI:63528"/>
        <dbReference type="EC" id="3.6.1.9"/>
    </reaction>
</comment>
<comment type="similarity">
    <text evidence="9">Belongs to the Maf family. YhdE subfamily.</text>
</comment>
<dbReference type="NCBIfam" id="TIGR00172">
    <property type="entry name" value="maf"/>
    <property type="match status" value="1"/>
</dbReference>
<keyword evidence="5 9" id="KW-0546">Nucleotide metabolism</keyword>
<gene>
    <name evidence="10" type="ORF">D7X96_01065</name>
</gene>
<comment type="function">
    <text evidence="9">Nucleoside triphosphate pyrophosphatase that hydrolyzes dTTP and UTP. May have a dual role in cell division arrest and in preventing the incorporation of modified nucleotides into cellular nucleic acids.</text>
</comment>
<evidence type="ECO:0000256" key="3">
    <source>
        <dbReference type="ARBA" id="ARBA00022490"/>
    </source>
</evidence>
<evidence type="ECO:0000313" key="11">
    <source>
        <dbReference type="Proteomes" id="UP000282656"/>
    </source>
</evidence>
<dbReference type="RefSeq" id="WP_120546786.1">
    <property type="nucleotide sequence ID" value="NZ_RAWM01000002.1"/>
</dbReference>
<dbReference type="InterPro" id="IPR029001">
    <property type="entry name" value="ITPase-like_fam"/>
</dbReference>
<keyword evidence="3 9" id="KW-0963">Cytoplasm</keyword>
<evidence type="ECO:0000256" key="7">
    <source>
        <dbReference type="ARBA" id="ARBA00053369"/>
    </source>
</evidence>
<evidence type="ECO:0000256" key="6">
    <source>
        <dbReference type="ARBA" id="ARBA00050213"/>
    </source>
</evidence>
<dbReference type="HAMAP" id="MF_00528">
    <property type="entry name" value="Maf"/>
    <property type="match status" value="1"/>
</dbReference>
<comment type="subcellular location">
    <subcellularLocation>
        <location evidence="2 9">Cytoplasm</location>
    </subcellularLocation>
</comment>
<accession>A0A3A8QYB5</accession>
<dbReference type="PANTHER" id="PTHR43213">
    <property type="entry name" value="BIFUNCTIONAL DTTP/UTP PYROPHOSPHATASE/METHYLTRANSFERASE PROTEIN-RELATED"/>
    <property type="match status" value="1"/>
</dbReference>
<comment type="similarity">
    <text evidence="8">Belongs to the Maf family. YceF subfamily.</text>
</comment>
<organism evidence="10 11">
    <name type="scientific">Corallococcus interemptor</name>
    <dbReference type="NCBI Taxonomy" id="2316720"/>
    <lineage>
        <taxon>Bacteria</taxon>
        <taxon>Pseudomonadati</taxon>
        <taxon>Myxococcota</taxon>
        <taxon>Myxococcia</taxon>
        <taxon>Myxococcales</taxon>
        <taxon>Cystobacterineae</taxon>
        <taxon>Myxococcaceae</taxon>
        <taxon>Corallococcus</taxon>
    </lineage>
</organism>
<feature type="site" description="Important for substrate specificity" evidence="9">
    <location>
        <position position="15"/>
    </location>
</feature>
<dbReference type="InterPro" id="IPR003697">
    <property type="entry name" value="Maf-like"/>
</dbReference>
<dbReference type="GO" id="GO:0036221">
    <property type="term" value="F:UTP diphosphatase activity"/>
    <property type="evidence" value="ECO:0007669"/>
    <property type="project" value="RHEA"/>
</dbReference>
<evidence type="ECO:0000256" key="1">
    <source>
        <dbReference type="ARBA" id="ARBA00001968"/>
    </source>
</evidence>
<evidence type="ECO:0000256" key="9">
    <source>
        <dbReference type="HAMAP-Rule" id="MF_00528"/>
    </source>
</evidence>
<dbReference type="Proteomes" id="UP000282656">
    <property type="component" value="Unassembled WGS sequence"/>
</dbReference>
<comment type="caution">
    <text evidence="9">Lacks conserved residue(s) required for the propagation of feature annotation.</text>
</comment>
<evidence type="ECO:0000313" key="10">
    <source>
        <dbReference type="EMBL" id="RKH73756.1"/>
    </source>
</evidence>
<protein>
    <recommendedName>
        <fullName evidence="9">dTTP/UTP pyrophosphatase</fullName>
        <shortName evidence="9">dTTPase/UTPase</shortName>
        <ecNumber evidence="9">3.6.1.9</ecNumber>
    </recommendedName>
    <alternativeName>
        <fullName evidence="9">Nucleoside triphosphate pyrophosphatase</fullName>
    </alternativeName>
    <alternativeName>
        <fullName evidence="9">Nucleotide pyrophosphatase</fullName>
        <shortName evidence="9">Nucleotide PPase</shortName>
    </alternativeName>
</protein>
<dbReference type="PIRSF" id="PIRSF006305">
    <property type="entry name" value="Maf"/>
    <property type="match status" value="1"/>
</dbReference>
<dbReference type="EMBL" id="RAWM01000002">
    <property type="protein sequence ID" value="RKH73756.1"/>
    <property type="molecule type" value="Genomic_DNA"/>
</dbReference>
<proteinExistence type="inferred from homology"/>
<comment type="catalytic activity">
    <reaction evidence="9">
        <text>UTP + H2O = UMP + diphosphate + H(+)</text>
        <dbReference type="Rhea" id="RHEA:29395"/>
        <dbReference type="ChEBI" id="CHEBI:15377"/>
        <dbReference type="ChEBI" id="CHEBI:15378"/>
        <dbReference type="ChEBI" id="CHEBI:33019"/>
        <dbReference type="ChEBI" id="CHEBI:46398"/>
        <dbReference type="ChEBI" id="CHEBI:57865"/>
        <dbReference type="EC" id="3.6.1.9"/>
    </reaction>
</comment>
<evidence type="ECO:0000256" key="4">
    <source>
        <dbReference type="ARBA" id="ARBA00022801"/>
    </source>
</evidence>
<keyword evidence="4 9" id="KW-0378">Hydrolase</keyword>
<dbReference type="SUPFAM" id="SSF52972">
    <property type="entry name" value="ITPase-like"/>
    <property type="match status" value="1"/>
</dbReference>
<comment type="function">
    <text evidence="7">Nucleoside triphosphate pyrophosphatase that hydrolyzes 7-methyl-GTP (m(7)GTP). May have a dual role in cell division arrest and in preventing the incorporation of modified nucleotides into cellular nucleic acids.</text>
</comment>
<dbReference type="Gene3D" id="3.90.950.10">
    <property type="match status" value="1"/>
</dbReference>
<dbReference type="OrthoDB" id="9807767at2"/>
<dbReference type="EC" id="3.6.1.9" evidence="9"/>
<comment type="caution">
    <text evidence="10">The sequence shown here is derived from an EMBL/GenBank/DDBJ whole genome shotgun (WGS) entry which is preliminary data.</text>
</comment>
<keyword evidence="11" id="KW-1185">Reference proteome</keyword>
<feature type="active site" description="Proton acceptor" evidence="9">
    <location>
        <position position="72"/>
    </location>
</feature>
<comment type="cofactor">
    <cofactor evidence="1 9">
        <name>a divalent metal cation</name>
        <dbReference type="ChEBI" id="CHEBI:60240"/>
    </cofactor>
</comment>
<name>A0A3A8QYB5_9BACT</name>
<evidence type="ECO:0000256" key="2">
    <source>
        <dbReference type="ARBA" id="ARBA00004496"/>
    </source>
</evidence>
<evidence type="ECO:0000256" key="8">
    <source>
        <dbReference type="ARBA" id="ARBA00060749"/>
    </source>
</evidence>
<dbReference type="AlphaFoldDB" id="A0A3A8QYB5"/>
<dbReference type="GO" id="GO:0009117">
    <property type="term" value="P:nucleotide metabolic process"/>
    <property type="evidence" value="ECO:0007669"/>
    <property type="project" value="UniProtKB-KW"/>
</dbReference>
<comment type="catalytic activity">
    <reaction evidence="6">
        <text>N(7)-methyl-GTP + H2O = N(7)-methyl-GMP + diphosphate + H(+)</text>
        <dbReference type="Rhea" id="RHEA:58744"/>
        <dbReference type="ChEBI" id="CHEBI:15377"/>
        <dbReference type="ChEBI" id="CHEBI:15378"/>
        <dbReference type="ChEBI" id="CHEBI:33019"/>
        <dbReference type="ChEBI" id="CHEBI:58285"/>
        <dbReference type="ChEBI" id="CHEBI:87133"/>
    </reaction>
</comment>
<sequence length="206" mass="21717">MDPTALFVLASASPRRKDLLAQLGLRFTVAAADIDETPKAGEIAPDYVRRLAEEKARTVAARHPEAWVLAADTTVALGSQLLGKPRDAAEAREMLGRLSGRVHEVFTGIAVAGRAREAQVVRTQVTFRALSPDEIAWYADTGEPLDKAGAYAIQGKGGFLVQGIDGSHSNVVGLPLGETLALLQRAGMPLPWTPGSPGSPGSEASR</sequence>
<dbReference type="PANTHER" id="PTHR43213:SF5">
    <property type="entry name" value="BIFUNCTIONAL DTTP_UTP PYROPHOSPHATASE_METHYLTRANSFERASE PROTEIN-RELATED"/>
    <property type="match status" value="1"/>
</dbReference>
<dbReference type="FunFam" id="3.90.950.10:FF:000005">
    <property type="entry name" value="7-methyl-GTP pyrophosphatase"/>
    <property type="match status" value="1"/>
</dbReference>
<reference evidence="11" key="1">
    <citation type="submission" date="2018-09" db="EMBL/GenBank/DDBJ databases">
        <authorList>
            <person name="Livingstone P.G."/>
            <person name="Whitworth D.E."/>
        </authorList>
    </citation>
    <scope>NUCLEOTIDE SEQUENCE [LARGE SCALE GENOMIC DNA]</scope>
    <source>
        <strain evidence="11">AB047A</strain>
    </source>
</reference>
<feature type="site" description="Important for substrate specificity" evidence="9">
    <location>
        <position position="73"/>
    </location>
</feature>
<dbReference type="GO" id="GO:0036218">
    <property type="term" value="F:dTTP diphosphatase activity"/>
    <property type="evidence" value="ECO:0007669"/>
    <property type="project" value="RHEA"/>
</dbReference>
<dbReference type="Pfam" id="PF02545">
    <property type="entry name" value="Maf"/>
    <property type="match status" value="1"/>
</dbReference>
<feature type="site" description="Important for substrate specificity" evidence="9">
    <location>
        <position position="154"/>
    </location>
</feature>